<dbReference type="Proteomes" id="UP000267516">
    <property type="component" value="Segment"/>
</dbReference>
<sequence>MRALCFLDFIRLIIAVAISVGVLNESESWSRTNESYSFSVRFTTVSIPPYKLPMAEAVMNFPAAPAPSSARLSLIIEASSLTVLEMISVMPISAMLVPLGTNLAIGPTAFSREILFFEQKSTRSLLLL</sequence>
<reference evidence="1" key="1">
    <citation type="journal article" date="2018" name="Aquaculture">
        <title>Complete genome sequence of a white spot syndrome virus associated with a disease incursion in Australia.</title>
        <authorList>
            <person name="Oakey J."/>
            <person name="Smith C.S."/>
        </authorList>
    </citation>
    <scope>NUCLEOTIDE SEQUENCE [LARGE SCALE GENOMIC DNA]</scope>
    <source>
        <strain evidence="1">WSSV-AU</strain>
    </source>
</reference>
<dbReference type="EMBL" id="MF768985">
    <property type="protein sequence ID" value="ATU83548.1"/>
    <property type="molecule type" value="Genomic_DNA"/>
</dbReference>
<protein>
    <submittedName>
        <fullName evidence="1">ORF946</fullName>
    </submittedName>
</protein>
<organism evidence="1">
    <name type="scientific">White spot syndrome virus</name>
    <dbReference type="NCBI Taxonomy" id="342409"/>
    <lineage>
        <taxon>Viruses</taxon>
        <taxon>Viruses incertae sedis</taxon>
        <taxon>Naldaviricetes</taxon>
        <taxon>Nimaviridae</taxon>
        <taxon>Whispovirus</taxon>
    </lineage>
</organism>
<proteinExistence type="predicted"/>
<evidence type="ECO:0000313" key="1">
    <source>
        <dbReference type="EMBL" id="ATU83548.1"/>
    </source>
</evidence>
<accession>A0A2D3I577</accession>
<name>A0A2D3I577_9VIRU</name>